<accession>A0A2I0UDT5</accession>
<evidence type="ECO:0008006" key="3">
    <source>
        <dbReference type="Google" id="ProtNLM"/>
    </source>
</evidence>
<sequence length="80" mass="9222">MSENMVTQISRKWLVDGALPRVIETGEDYSKVTGLVEEGRAVDIVYLDFRKAFNTVSHKTLTEKLMNYGLDDQTVRWIEN</sequence>
<reference evidence="2" key="2">
    <citation type="submission" date="2017-12" db="EMBL/GenBank/DDBJ databases">
        <title>Genome sequence of the Bar-tailed Godwit (Limosa lapponica baueri).</title>
        <authorList>
            <person name="Lima N.C.B."/>
            <person name="Parody-Merino A.M."/>
            <person name="Battley P.F."/>
            <person name="Fidler A.E."/>
            <person name="Prosdocimi F."/>
        </authorList>
    </citation>
    <scope>NUCLEOTIDE SEQUENCE [LARGE SCALE GENOMIC DNA]</scope>
</reference>
<protein>
    <recommendedName>
        <fullName evidence="3">Reverse transcriptase domain-containing protein</fullName>
    </recommendedName>
</protein>
<dbReference type="EMBL" id="KZ505846">
    <property type="protein sequence ID" value="PKU44163.1"/>
    <property type="molecule type" value="Genomic_DNA"/>
</dbReference>
<evidence type="ECO:0000313" key="1">
    <source>
        <dbReference type="EMBL" id="PKU44163.1"/>
    </source>
</evidence>
<evidence type="ECO:0000313" key="2">
    <source>
        <dbReference type="Proteomes" id="UP000233556"/>
    </source>
</evidence>
<gene>
    <name evidence="1" type="ORF">llap_5532</name>
</gene>
<proteinExistence type="predicted"/>
<keyword evidence="2" id="KW-1185">Reference proteome</keyword>
<dbReference type="Proteomes" id="UP000233556">
    <property type="component" value="Unassembled WGS sequence"/>
</dbReference>
<organism evidence="1 2">
    <name type="scientific">Limosa lapponica baueri</name>
    <dbReference type="NCBI Taxonomy" id="1758121"/>
    <lineage>
        <taxon>Eukaryota</taxon>
        <taxon>Metazoa</taxon>
        <taxon>Chordata</taxon>
        <taxon>Craniata</taxon>
        <taxon>Vertebrata</taxon>
        <taxon>Euteleostomi</taxon>
        <taxon>Archelosauria</taxon>
        <taxon>Archosauria</taxon>
        <taxon>Dinosauria</taxon>
        <taxon>Saurischia</taxon>
        <taxon>Theropoda</taxon>
        <taxon>Coelurosauria</taxon>
        <taxon>Aves</taxon>
        <taxon>Neognathae</taxon>
        <taxon>Neoaves</taxon>
        <taxon>Charadriiformes</taxon>
        <taxon>Scolopacidae</taxon>
        <taxon>Limosa</taxon>
    </lineage>
</organism>
<name>A0A2I0UDT5_LIMLA</name>
<dbReference type="AlphaFoldDB" id="A0A2I0UDT5"/>
<dbReference type="OrthoDB" id="10063195at2759"/>
<reference evidence="2" key="1">
    <citation type="submission" date="2017-11" db="EMBL/GenBank/DDBJ databases">
        <authorList>
            <person name="Lima N.C."/>
            <person name="Parody-Merino A.M."/>
            <person name="Battley P.F."/>
            <person name="Fidler A.E."/>
            <person name="Prosdocimi F."/>
        </authorList>
    </citation>
    <scope>NUCLEOTIDE SEQUENCE [LARGE SCALE GENOMIC DNA]</scope>
</reference>